<evidence type="ECO:0000313" key="1">
    <source>
        <dbReference type="EnsemblPlants" id="Bra033817.1-P"/>
    </source>
</evidence>
<sequence>MDQANKGGGSRWRGGFQGRGVKWREQGSLRRLTSATNSVGSALVLPLGFSSLSSGLHLYLDSPLTVRCSQIRQQLRLAGIWPSRRGLSSGYGGFVYRVWSPRVFFVFRLAFFLGL</sequence>
<dbReference type="AlphaFoldDB" id="M4EYC5"/>
<dbReference type="Gramene" id="Bra033817.1">
    <property type="protein sequence ID" value="Bra033817.1-P"/>
    <property type="gene ID" value="Bra033817"/>
</dbReference>
<dbReference type="InParanoid" id="M4EYC5"/>
<dbReference type="EnsemblPlants" id="Bra033817.1">
    <property type="protein sequence ID" value="Bra033817.1-P"/>
    <property type="gene ID" value="Bra033817"/>
</dbReference>
<reference evidence="1 2" key="1">
    <citation type="journal article" date="2011" name="Nat. Genet.">
        <title>The genome of the mesopolyploid crop species Brassica rapa.</title>
        <authorList>
            <consortium name="Brassica rapa Genome Sequencing Project Consortium"/>
            <person name="Wang X."/>
            <person name="Wang H."/>
            <person name="Wang J."/>
            <person name="Sun R."/>
            <person name="Wu J."/>
            <person name="Liu S."/>
            <person name="Bai Y."/>
            <person name="Mun J.H."/>
            <person name="Bancroft I."/>
            <person name="Cheng F."/>
            <person name="Huang S."/>
            <person name="Li X."/>
            <person name="Hua W."/>
            <person name="Wang J."/>
            <person name="Wang X."/>
            <person name="Freeling M."/>
            <person name="Pires J.C."/>
            <person name="Paterson A.H."/>
            <person name="Chalhoub B."/>
            <person name="Wang B."/>
            <person name="Hayward A."/>
            <person name="Sharpe A.G."/>
            <person name="Park B.S."/>
            <person name="Weisshaar B."/>
            <person name="Liu B."/>
            <person name="Li B."/>
            <person name="Liu B."/>
            <person name="Tong C."/>
            <person name="Song C."/>
            <person name="Duran C."/>
            <person name="Peng C."/>
            <person name="Geng C."/>
            <person name="Koh C."/>
            <person name="Lin C."/>
            <person name="Edwards D."/>
            <person name="Mu D."/>
            <person name="Shen D."/>
            <person name="Soumpourou E."/>
            <person name="Li F."/>
            <person name="Fraser F."/>
            <person name="Conant G."/>
            <person name="Lassalle G."/>
            <person name="King G.J."/>
            <person name="Bonnema G."/>
            <person name="Tang H."/>
            <person name="Wang H."/>
            <person name="Belcram H."/>
            <person name="Zhou H."/>
            <person name="Hirakawa H."/>
            <person name="Abe H."/>
            <person name="Guo H."/>
            <person name="Wang H."/>
            <person name="Jin H."/>
            <person name="Parkin I.A."/>
            <person name="Batley J."/>
            <person name="Kim J.S."/>
            <person name="Just J."/>
            <person name="Li J."/>
            <person name="Xu J."/>
            <person name="Deng J."/>
            <person name="Kim J.A."/>
            <person name="Li J."/>
            <person name="Yu J."/>
            <person name="Meng J."/>
            <person name="Wang J."/>
            <person name="Min J."/>
            <person name="Poulain J."/>
            <person name="Wang J."/>
            <person name="Hatakeyama K."/>
            <person name="Wu K."/>
            <person name="Wang L."/>
            <person name="Fang L."/>
            <person name="Trick M."/>
            <person name="Links M.G."/>
            <person name="Zhao M."/>
            <person name="Jin M."/>
            <person name="Ramchiary N."/>
            <person name="Drou N."/>
            <person name="Berkman P.J."/>
            <person name="Cai Q."/>
            <person name="Huang Q."/>
            <person name="Li R."/>
            <person name="Tabata S."/>
            <person name="Cheng S."/>
            <person name="Zhang S."/>
            <person name="Zhang S."/>
            <person name="Huang S."/>
            <person name="Sato S."/>
            <person name="Sun S."/>
            <person name="Kwon S.J."/>
            <person name="Choi S.R."/>
            <person name="Lee T.H."/>
            <person name="Fan W."/>
            <person name="Zhao X."/>
            <person name="Tan X."/>
            <person name="Xu X."/>
            <person name="Wang Y."/>
            <person name="Qiu Y."/>
            <person name="Yin Y."/>
            <person name="Li Y."/>
            <person name="Du Y."/>
            <person name="Liao Y."/>
            <person name="Lim Y."/>
            <person name="Narusaka Y."/>
            <person name="Wang Y."/>
            <person name="Wang Z."/>
            <person name="Li Z."/>
            <person name="Wang Z."/>
            <person name="Xiong Z."/>
            <person name="Zhang Z."/>
        </authorList>
    </citation>
    <scope>NUCLEOTIDE SEQUENCE [LARGE SCALE GENOMIC DNA]</scope>
    <source>
        <strain evidence="1 2">cv. Chiifu-401-42</strain>
    </source>
</reference>
<organism evidence="1 2">
    <name type="scientific">Brassica campestris</name>
    <name type="common">Field mustard</name>
    <dbReference type="NCBI Taxonomy" id="3711"/>
    <lineage>
        <taxon>Eukaryota</taxon>
        <taxon>Viridiplantae</taxon>
        <taxon>Streptophyta</taxon>
        <taxon>Embryophyta</taxon>
        <taxon>Tracheophyta</taxon>
        <taxon>Spermatophyta</taxon>
        <taxon>Magnoliopsida</taxon>
        <taxon>eudicotyledons</taxon>
        <taxon>Gunneridae</taxon>
        <taxon>Pentapetalae</taxon>
        <taxon>rosids</taxon>
        <taxon>malvids</taxon>
        <taxon>Brassicales</taxon>
        <taxon>Brassicaceae</taxon>
        <taxon>Brassiceae</taxon>
        <taxon>Brassica</taxon>
    </lineage>
</organism>
<protein>
    <submittedName>
        <fullName evidence="1">Uncharacterized protein</fullName>
    </submittedName>
</protein>
<proteinExistence type="predicted"/>
<reference evidence="1 2" key="2">
    <citation type="journal article" date="2018" name="Hortic Res">
        <title>Improved Brassica rapa reference genome by single-molecule sequencing and chromosome conformation capture technologies.</title>
        <authorList>
            <person name="Zhang L."/>
            <person name="Cai X."/>
            <person name="Wu J."/>
            <person name="Liu M."/>
            <person name="Grob S."/>
            <person name="Cheng F."/>
            <person name="Liang J."/>
            <person name="Cai C."/>
            <person name="Liu Z."/>
            <person name="Liu B."/>
            <person name="Wang F."/>
            <person name="Li S."/>
            <person name="Liu F."/>
            <person name="Li X."/>
            <person name="Cheng L."/>
            <person name="Yang W."/>
            <person name="Li M.H."/>
            <person name="Grossniklaus U."/>
            <person name="Zheng H."/>
            <person name="Wang X."/>
        </authorList>
    </citation>
    <scope>NUCLEOTIDE SEQUENCE [LARGE SCALE GENOMIC DNA]</scope>
    <source>
        <strain evidence="1 2">cv. Chiifu-401-42</strain>
    </source>
</reference>
<name>M4EYC5_BRACM</name>
<dbReference type="HOGENOM" id="CLU_2112309_0_0_1"/>
<reference evidence="1" key="3">
    <citation type="submission" date="2023-03" db="UniProtKB">
        <authorList>
            <consortium name="EnsemblPlants"/>
        </authorList>
    </citation>
    <scope>IDENTIFICATION</scope>
    <source>
        <strain evidence="1">cv. Chiifu-401-42</strain>
    </source>
</reference>
<evidence type="ECO:0000313" key="2">
    <source>
        <dbReference type="Proteomes" id="UP000011750"/>
    </source>
</evidence>
<keyword evidence="2" id="KW-1185">Reference proteome</keyword>
<dbReference type="Proteomes" id="UP000011750">
    <property type="component" value="Chromosome A01"/>
</dbReference>
<accession>M4EYC5</accession>